<dbReference type="CDD" id="cd07389">
    <property type="entry name" value="MPP_PhoD"/>
    <property type="match status" value="1"/>
</dbReference>
<dbReference type="InterPro" id="IPR052900">
    <property type="entry name" value="Phospholipid_Metab_Enz"/>
</dbReference>
<sequence length="557" mass="60181">MSDSLPPSISRRTLVAVAGTGAAGLAAARLVGGDGAAQARPSRQQAFAHGVASGDPLADRVILWTRVTPTPAATAGSGRGPATTVRWEMSPSKDFSTVASSGTATTDASRDHTVKVDAGGLAPKTRYWYRFRVLDGPAAGAVSPVGRTRTAPAAADAVARVRFGVASCSNWEAGYFGAYRELARRTDLDAVVHLGDYIYEYGAGEYTGKHGPVRTHRPAHDIVSLADYRIRHAQYKTDPDLQAAHAAHPFICTWDDHESADNAYKSGAENHDPATQGPWPVRRAAAERAYYEWMPVRPQVTDTGRHLYRRLRYGKLLELSMLDLRTYRDKQAPISPRVDSPRTSITGRAQMQWLTGGIGTSDTTWQIIGNPVMISPILVPPLDAERASILTELIGLPRGGVPANTDAWDGYTADRNRLLSAIDRSGRRNAVFLTGDIHMSWACEVPRDPGRYPEAGAVATEFVVTSVTSSNLDDMVSVPESTLGGPASAAIMASNRNTRWVDTDAHGYAVLTVTPAASQMDWFFTADKAARRAPFRHGQSWRVASGSRRLQKVARPA</sequence>
<dbReference type="RefSeq" id="WP_105941149.1">
    <property type="nucleotide sequence ID" value="NZ_CP027433.1"/>
</dbReference>
<dbReference type="Proteomes" id="UP000239814">
    <property type="component" value="Chromosome"/>
</dbReference>
<dbReference type="PROSITE" id="PS51318">
    <property type="entry name" value="TAT"/>
    <property type="match status" value="1"/>
</dbReference>
<dbReference type="InterPro" id="IPR038607">
    <property type="entry name" value="PhoD-like_sf"/>
</dbReference>
<dbReference type="OrthoDB" id="3497025at2"/>
<dbReference type="InterPro" id="IPR029052">
    <property type="entry name" value="Metallo-depent_PP-like"/>
</dbReference>
<evidence type="ECO:0000259" key="1">
    <source>
        <dbReference type="Pfam" id="PF09423"/>
    </source>
</evidence>
<feature type="domain" description="PhoD-like phosphatase metallophosphatase" evidence="1">
    <location>
        <begin position="163"/>
        <end position="522"/>
    </location>
</feature>
<reference evidence="3 4" key="1">
    <citation type="submission" date="2018-03" db="EMBL/GenBank/DDBJ databases">
        <title>Characteristics and genome of n-alkane degrading marine bacteria Gordonia iterans isolated from crude oil contaminated in Tae-an, South Korea.</title>
        <authorList>
            <person name="Lee S.-S."/>
            <person name="Kim H."/>
        </authorList>
    </citation>
    <scope>NUCLEOTIDE SEQUENCE [LARGE SCALE GENOMIC DNA]</scope>
    <source>
        <strain evidence="3 4">Co17</strain>
    </source>
</reference>
<dbReference type="Pfam" id="PF16655">
    <property type="entry name" value="PhoD_N"/>
    <property type="match status" value="1"/>
</dbReference>
<accession>A0A2S0KCK0</accession>
<dbReference type="AlphaFoldDB" id="A0A2S0KCK0"/>
<gene>
    <name evidence="3" type="ORF">C6V83_03085</name>
</gene>
<dbReference type="Gene3D" id="3.60.21.70">
    <property type="entry name" value="PhoD-like phosphatase"/>
    <property type="match status" value="1"/>
</dbReference>
<feature type="domain" description="Phospholipase D N-terminal" evidence="2">
    <location>
        <begin position="49"/>
        <end position="150"/>
    </location>
</feature>
<evidence type="ECO:0000313" key="3">
    <source>
        <dbReference type="EMBL" id="AVL99414.1"/>
    </source>
</evidence>
<dbReference type="PANTHER" id="PTHR43606">
    <property type="entry name" value="PHOSPHATASE, PUTATIVE (AFU_ORTHOLOGUE AFUA_6G08710)-RELATED"/>
    <property type="match status" value="1"/>
</dbReference>
<dbReference type="KEGG" id="git:C6V83_03085"/>
<proteinExistence type="predicted"/>
<keyword evidence="4" id="KW-1185">Reference proteome</keyword>
<evidence type="ECO:0000313" key="4">
    <source>
        <dbReference type="Proteomes" id="UP000239814"/>
    </source>
</evidence>
<evidence type="ECO:0000259" key="2">
    <source>
        <dbReference type="Pfam" id="PF16655"/>
    </source>
</evidence>
<organism evidence="3 4">
    <name type="scientific">Gordonia iterans</name>
    <dbReference type="NCBI Taxonomy" id="1004901"/>
    <lineage>
        <taxon>Bacteria</taxon>
        <taxon>Bacillati</taxon>
        <taxon>Actinomycetota</taxon>
        <taxon>Actinomycetes</taxon>
        <taxon>Mycobacteriales</taxon>
        <taxon>Gordoniaceae</taxon>
        <taxon>Gordonia</taxon>
    </lineage>
</organism>
<dbReference type="SUPFAM" id="SSF56300">
    <property type="entry name" value="Metallo-dependent phosphatases"/>
    <property type="match status" value="1"/>
</dbReference>
<dbReference type="InterPro" id="IPR018946">
    <property type="entry name" value="PhoD-like_MPP"/>
</dbReference>
<name>A0A2S0KCK0_9ACTN</name>
<dbReference type="EMBL" id="CP027433">
    <property type="protein sequence ID" value="AVL99414.1"/>
    <property type="molecule type" value="Genomic_DNA"/>
</dbReference>
<dbReference type="InterPro" id="IPR006311">
    <property type="entry name" value="TAT_signal"/>
</dbReference>
<protein>
    <submittedName>
        <fullName evidence="3">Alkaline phosphatase</fullName>
    </submittedName>
</protein>
<dbReference type="Pfam" id="PF09423">
    <property type="entry name" value="PhoD"/>
    <property type="match status" value="1"/>
</dbReference>
<dbReference type="PANTHER" id="PTHR43606:SF2">
    <property type="entry name" value="ALKALINE PHOSPHATASE FAMILY PROTEIN (AFU_ORTHOLOGUE AFUA_5G03860)"/>
    <property type="match status" value="1"/>
</dbReference>
<dbReference type="Gene3D" id="2.60.40.380">
    <property type="entry name" value="Purple acid phosphatase-like, N-terminal"/>
    <property type="match status" value="1"/>
</dbReference>
<dbReference type="InterPro" id="IPR032093">
    <property type="entry name" value="PhoD_N"/>
</dbReference>